<dbReference type="InterPro" id="IPR040976">
    <property type="entry name" value="Pkinase_fungal"/>
</dbReference>
<dbReference type="GO" id="GO:0016301">
    <property type="term" value="F:kinase activity"/>
    <property type="evidence" value="ECO:0007669"/>
    <property type="project" value="UniProtKB-KW"/>
</dbReference>
<feature type="compositionally biased region" description="Low complexity" evidence="1">
    <location>
        <begin position="244"/>
        <end position="276"/>
    </location>
</feature>
<dbReference type="InParanoid" id="A0A286UKL9"/>
<name>A0A286UKL9_9AGAM</name>
<accession>A0A286UKL9</accession>
<keyword evidence="3" id="KW-0808">Transferase</keyword>
<protein>
    <submittedName>
        <fullName evidence="3">Other 1 kinase</fullName>
    </submittedName>
</protein>
<dbReference type="PANTHER" id="PTHR38248">
    <property type="entry name" value="FUNK1 6"/>
    <property type="match status" value="1"/>
</dbReference>
<feature type="compositionally biased region" description="Polar residues" evidence="1">
    <location>
        <begin position="181"/>
        <end position="193"/>
    </location>
</feature>
<evidence type="ECO:0000313" key="3">
    <source>
        <dbReference type="EMBL" id="PAV20034.1"/>
    </source>
</evidence>
<dbReference type="SUPFAM" id="SSF56112">
    <property type="entry name" value="Protein kinase-like (PK-like)"/>
    <property type="match status" value="1"/>
</dbReference>
<evidence type="ECO:0000256" key="1">
    <source>
        <dbReference type="SAM" id="MobiDB-lite"/>
    </source>
</evidence>
<comment type="caution">
    <text evidence="3">The sequence shown here is derived from an EMBL/GenBank/DDBJ whole genome shotgun (WGS) entry which is preliminary data.</text>
</comment>
<sequence length="758" mass="86562">MSTQAHSSPIRSHPLSLIDLFTTGTKDLSKDAMLIKTTNDEIDKRLKSSLDSWCQVETFDSFVLAMESKRMEQDGIPRDIPDITDVRRDVEVQKAYKSFTSASGNEVNFYGPLCELANTILSRLIQPAFHFLRNDSHHLKVNDGDKGRKPDIIIVRELPVEITGLRWGDVSSVLEVKKGGTNVTGNTDQTGQAQLEPAIPRSEPTAPVATLLGKREVENEEESSNKRPRTQEEDDSRNPTAAGTSEPAPALTPAPTSTPASTPASTSELVAATSAPARKKRTRKSKKIIEDHKKQILRYVADEISAIPTLRHVFNFYLSGRQLWVIYSDREQTISSPPLDIADPDFGLYKLIYTLNVYNNLRDKERGLFAKLETLPPKDNGPQATKLRILGDQSPGKEYIIGVNMSKTVERLIIGKHTRVMTVLMKKDPQGNLVPVTSEEFSTGTYGDADKWEHVLKWSYPTKNRIYEADVLDSARRVLKIVDDDLAGSSRRSSKRHADSLPRVFDHLEIDDRDKLFRAFLEPNNYGKRVLRFFVFERLEAITSLADLEEFKTAFRDIFHVIHYLAVSKDGIKHRDISISNLMCRRLENGKIQGVLNDWDVASTSHTESDSEHTNMRTGTMPFMSIDLHQHPPPVHMERFEYESLFYVLYWICLSYSDGKLLPAKKRHSIFADWPRWNSVNHNEVHDAKTGLQRNDKIFENVDEFPAMYRPLVQPWLECLRYQFDEGYHERRKYKPFKDDYTLGGYVSYESIRVILEN</sequence>
<evidence type="ECO:0000313" key="4">
    <source>
        <dbReference type="Proteomes" id="UP000217199"/>
    </source>
</evidence>
<keyword evidence="4" id="KW-1185">Reference proteome</keyword>
<organism evidence="3 4">
    <name type="scientific">Pyrrhoderma noxium</name>
    <dbReference type="NCBI Taxonomy" id="2282107"/>
    <lineage>
        <taxon>Eukaryota</taxon>
        <taxon>Fungi</taxon>
        <taxon>Dikarya</taxon>
        <taxon>Basidiomycota</taxon>
        <taxon>Agaricomycotina</taxon>
        <taxon>Agaricomycetes</taxon>
        <taxon>Hymenochaetales</taxon>
        <taxon>Hymenochaetaceae</taxon>
        <taxon>Pyrrhoderma</taxon>
    </lineage>
</organism>
<feature type="domain" description="Fungal-type protein kinase" evidence="2">
    <location>
        <begin position="284"/>
        <end position="653"/>
    </location>
</feature>
<gene>
    <name evidence="3" type="ORF">PNOK_0496800</name>
</gene>
<dbReference type="InterPro" id="IPR011009">
    <property type="entry name" value="Kinase-like_dom_sf"/>
</dbReference>
<keyword evidence="3" id="KW-0418">Kinase</keyword>
<dbReference type="EMBL" id="NBII01000004">
    <property type="protein sequence ID" value="PAV20034.1"/>
    <property type="molecule type" value="Genomic_DNA"/>
</dbReference>
<dbReference type="OrthoDB" id="5569250at2759"/>
<feature type="region of interest" description="Disordered" evidence="1">
    <location>
        <begin position="179"/>
        <end position="287"/>
    </location>
</feature>
<dbReference type="PANTHER" id="PTHR38248:SF2">
    <property type="entry name" value="FUNK1 11"/>
    <property type="match status" value="1"/>
</dbReference>
<feature type="compositionally biased region" description="Basic residues" evidence="1">
    <location>
        <begin position="277"/>
        <end position="286"/>
    </location>
</feature>
<feature type="compositionally biased region" description="Basic and acidic residues" evidence="1">
    <location>
        <begin position="213"/>
        <end position="231"/>
    </location>
</feature>
<dbReference type="AlphaFoldDB" id="A0A286UKL9"/>
<dbReference type="Pfam" id="PF17667">
    <property type="entry name" value="Pkinase_fungal"/>
    <property type="match status" value="1"/>
</dbReference>
<evidence type="ECO:0000259" key="2">
    <source>
        <dbReference type="Pfam" id="PF17667"/>
    </source>
</evidence>
<dbReference type="Proteomes" id="UP000217199">
    <property type="component" value="Unassembled WGS sequence"/>
</dbReference>
<proteinExistence type="predicted"/>
<reference evidence="3 4" key="1">
    <citation type="journal article" date="2017" name="Mol. Ecol.">
        <title>Comparative and population genomic landscape of Phellinus noxius: A hypervariable fungus causing root rot in trees.</title>
        <authorList>
            <person name="Chung C.L."/>
            <person name="Lee T.J."/>
            <person name="Akiba M."/>
            <person name="Lee H.H."/>
            <person name="Kuo T.H."/>
            <person name="Liu D."/>
            <person name="Ke H.M."/>
            <person name="Yokoi T."/>
            <person name="Roa M.B."/>
            <person name="Lu M.J."/>
            <person name="Chang Y.Y."/>
            <person name="Ann P.J."/>
            <person name="Tsai J.N."/>
            <person name="Chen C.Y."/>
            <person name="Tzean S.S."/>
            <person name="Ota Y."/>
            <person name="Hattori T."/>
            <person name="Sahashi N."/>
            <person name="Liou R.F."/>
            <person name="Kikuchi T."/>
            <person name="Tsai I.J."/>
        </authorList>
    </citation>
    <scope>NUCLEOTIDE SEQUENCE [LARGE SCALE GENOMIC DNA]</scope>
    <source>
        <strain evidence="3 4">FFPRI411160</strain>
    </source>
</reference>
<dbReference type="Gene3D" id="1.10.510.10">
    <property type="entry name" value="Transferase(Phosphotransferase) domain 1"/>
    <property type="match status" value="1"/>
</dbReference>